<name>A0A081D1S9_9HYPH</name>
<dbReference type="AlphaFoldDB" id="A0A081D1S9"/>
<reference evidence="1 2" key="1">
    <citation type="submission" date="2014-08" db="EMBL/GenBank/DDBJ databases">
        <title>Whole genome shotgun sequence of Rhizobium rubi NBRC 13261.</title>
        <authorList>
            <person name="Katano-Makiyama Y."/>
            <person name="Hosoyama A."/>
            <person name="Hashimoto M."/>
            <person name="Hosoyama Y."/>
            <person name="Noguchi M."/>
            <person name="Tsuchikane K."/>
            <person name="Uohara A."/>
            <person name="Ohji S."/>
            <person name="Ichikawa N."/>
            <person name="Kimura A."/>
            <person name="Yamazoe A."/>
            <person name="Fujita N."/>
        </authorList>
    </citation>
    <scope>NUCLEOTIDE SEQUENCE [LARGE SCALE GENOMIC DNA]</scope>
    <source>
        <strain evidence="1 2">NBRC 13261</strain>
    </source>
</reference>
<dbReference type="InterPro" id="IPR053852">
    <property type="entry name" value="DUF6910"/>
</dbReference>
<dbReference type="Pfam" id="PF21851">
    <property type="entry name" value="DUF6910"/>
    <property type="match status" value="1"/>
</dbReference>
<evidence type="ECO:0000313" key="1">
    <source>
        <dbReference type="EMBL" id="GAK72875.1"/>
    </source>
</evidence>
<proteinExistence type="predicted"/>
<organism evidence="1 2">
    <name type="scientific">Agrobacterium rubi TR3 = NBRC 13261</name>
    <dbReference type="NCBI Taxonomy" id="1368415"/>
    <lineage>
        <taxon>Bacteria</taxon>
        <taxon>Pseudomonadati</taxon>
        <taxon>Pseudomonadota</taxon>
        <taxon>Alphaproteobacteria</taxon>
        <taxon>Hyphomicrobiales</taxon>
        <taxon>Rhizobiaceae</taxon>
        <taxon>Rhizobium/Agrobacterium group</taxon>
        <taxon>Agrobacterium</taxon>
    </lineage>
</organism>
<protein>
    <submittedName>
        <fullName evidence="1">Uncharacterized protein</fullName>
    </submittedName>
</protein>
<dbReference type="eggNOG" id="ENOG503051R">
    <property type="taxonomic scope" value="Bacteria"/>
</dbReference>
<comment type="caution">
    <text evidence="1">The sequence shown here is derived from an EMBL/GenBank/DDBJ whole genome shotgun (WGS) entry which is preliminary data.</text>
</comment>
<evidence type="ECO:0000313" key="2">
    <source>
        <dbReference type="Proteomes" id="UP000028701"/>
    </source>
</evidence>
<gene>
    <name evidence="1" type="ORF">RRU01S_28_01200</name>
</gene>
<dbReference type="EMBL" id="BBJU01000028">
    <property type="protein sequence ID" value="GAK72875.1"/>
    <property type="molecule type" value="Genomic_DNA"/>
</dbReference>
<dbReference type="Proteomes" id="UP000028701">
    <property type="component" value="Unassembled WGS sequence"/>
</dbReference>
<sequence length="132" mass="13862">MFMPAFEDFPYGALLAVGSASRPNRGRGVLLALDPQGALSGSPELVDMTPMLVPLHQAFAELNIEGATVVGEELLLLQRGNKKHIENAIIHYPLLPVLEAVRGPGTAIAPSASTRVDLGTIEGVPPSANDLT</sequence>
<accession>A0A081D1S9</accession>
<dbReference type="OrthoDB" id="8357313at2"/>